<gene>
    <name evidence="1" type="ORF">LCGC14_0639440</name>
</gene>
<comment type="caution">
    <text evidence="1">The sequence shown here is derived from an EMBL/GenBank/DDBJ whole genome shotgun (WGS) entry which is preliminary data.</text>
</comment>
<proteinExistence type="predicted"/>
<organism evidence="1">
    <name type="scientific">marine sediment metagenome</name>
    <dbReference type="NCBI Taxonomy" id="412755"/>
    <lineage>
        <taxon>unclassified sequences</taxon>
        <taxon>metagenomes</taxon>
        <taxon>ecological metagenomes</taxon>
    </lineage>
</organism>
<reference evidence="1" key="1">
    <citation type="journal article" date="2015" name="Nature">
        <title>Complex archaea that bridge the gap between prokaryotes and eukaryotes.</title>
        <authorList>
            <person name="Spang A."/>
            <person name="Saw J.H."/>
            <person name="Jorgensen S.L."/>
            <person name="Zaremba-Niedzwiedzka K."/>
            <person name="Martijn J."/>
            <person name="Lind A.E."/>
            <person name="van Eijk R."/>
            <person name="Schleper C."/>
            <person name="Guy L."/>
            <person name="Ettema T.J."/>
        </authorList>
    </citation>
    <scope>NUCLEOTIDE SEQUENCE</scope>
</reference>
<dbReference type="EMBL" id="LAZR01001152">
    <property type="protein sequence ID" value="KKN49749.1"/>
    <property type="molecule type" value="Genomic_DNA"/>
</dbReference>
<dbReference type="AlphaFoldDB" id="A0A0F9R4S0"/>
<sequence>MVGVVSDAGLQTQLSCEGIGVRSEKRVPFFKKIPSGAAIFNFSPKE</sequence>
<accession>A0A0F9R4S0</accession>
<evidence type="ECO:0000313" key="1">
    <source>
        <dbReference type="EMBL" id="KKN49749.1"/>
    </source>
</evidence>
<protein>
    <submittedName>
        <fullName evidence="1">Uncharacterized protein</fullName>
    </submittedName>
</protein>
<name>A0A0F9R4S0_9ZZZZ</name>